<sequence>MTAANLLLTTCILILFINWACTEDNSNHTLKYVLYWTSYNVAPFYFIGKGQENLIKKKCPVNNCYMTTDRNFFGGDLTKFDAIAFNGRNMNIRDIPHNRSEHQKYIFFNMECPIRLPTCEAVFDGFYNWTSTYKLHSDIPYPYIIIRNKVTKEIVGPKADMQWADLPDVDHKIINKIANKTKLAAWFASNCRSPSRREDYIRELKIAVKPFGHEVDIYGKCGNLDCPKTKRNYCDNMISQDYYFYLSFENSFDEDYVTEKLTRALNYNAVPIVYGGADYSRFLPPGSYIDARQYTPTKLASLLHEIFGSPQRYRDFFKWQNVYSYSDPTMSKNICDVCAALNDQHKMETKTVYSNIRDWLLGSNLQRVCNIKKAKQVRKPVSSLFPPIY</sequence>
<protein>
    <submittedName>
        <fullName evidence="1">Uncharacterized protein</fullName>
    </submittedName>
</protein>
<gene>
    <name evidence="1" type="ORF">K1T71_011740</name>
</gene>
<name>A0ACC1CM29_9NEOP</name>
<evidence type="ECO:0000313" key="1">
    <source>
        <dbReference type="EMBL" id="KAJ0172601.1"/>
    </source>
</evidence>
<accession>A0ACC1CM29</accession>
<evidence type="ECO:0000313" key="2">
    <source>
        <dbReference type="Proteomes" id="UP000824533"/>
    </source>
</evidence>
<comment type="caution">
    <text evidence="1">The sequence shown here is derived from an EMBL/GenBank/DDBJ whole genome shotgun (WGS) entry which is preliminary data.</text>
</comment>
<dbReference type="Proteomes" id="UP000824533">
    <property type="component" value="Linkage Group LG21"/>
</dbReference>
<proteinExistence type="predicted"/>
<reference evidence="1 2" key="1">
    <citation type="journal article" date="2021" name="Front. Genet.">
        <title>Chromosome-Level Genome Assembly Reveals Significant Gene Expansion in the Toll and IMD Signaling Pathways of Dendrolimus kikuchii.</title>
        <authorList>
            <person name="Zhou J."/>
            <person name="Wu P."/>
            <person name="Xiong Z."/>
            <person name="Liu N."/>
            <person name="Zhao N."/>
            <person name="Ji M."/>
            <person name="Qiu Y."/>
            <person name="Yang B."/>
        </authorList>
    </citation>
    <scope>NUCLEOTIDE SEQUENCE [LARGE SCALE GENOMIC DNA]</scope>
    <source>
        <strain evidence="1">Ann1</strain>
    </source>
</reference>
<organism evidence="1 2">
    <name type="scientific">Dendrolimus kikuchii</name>
    <dbReference type="NCBI Taxonomy" id="765133"/>
    <lineage>
        <taxon>Eukaryota</taxon>
        <taxon>Metazoa</taxon>
        <taxon>Ecdysozoa</taxon>
        <taxon>Arthropoda</taxon>
        <taxon>Hexapoda</taxon>
        <taxon>Insecta</taxon>
        <taxon>Pterygota</taxon>
        <taxon>Neoptera</taxon>
        <taxon>Endopterygota</taxon>
        <taxon>Lepidoptera</taxon>
        <taxon>Glossata</taxon>
        <taxon>Ditrysia</taxon>
        <taxon>Bombycoidea</taxon>
        <taxon>Lasiocampidae</taxon>
        <taxon>Dendrolimus</taxon>
    </lineage>
</organism>
<dbReference type="EMBL" id="CM034407">
    <property type="protein sequence ID" value="KAJ0172601.1"/>
    <property type="molecule type" value="Genomic_DNA"/>
</dbReference>
<keyword evidence="2" id="KW-1185">Reference proteome</keyword>